<dbReference type="GO" id="GO:0005975">
    <property type="term" value="P:carbohydrate metabolic process"/>
    <property type="evidence" value="ECO:0007669"/>
    <property type="project" value="InterPro"/>
</dbReference>
<name>A0A645HVT5_9ZZZZ</name>
<dbReference type="InterPro" id="IPR051398">
    <property type="entry name" value="Polysacch_Deacetylase"/>
</dbReference>
<dbReference type="InterPro" id="IPR002509">
    <property type="entry name" value="NODB_dom"/>
</dbReference>
<evidence type="ECO:0000256" key="1">
    <source>
        <dbReference type="ARBA" id="ARBA00022729"/>
    </source>
</evidence>
<evidence type="ECO:0000313" key="3">
    <source>
        <dbReference type="EMBL" id="MPN43171.1"/>
    </source>
</evidence>
<evidence type="ECO:0000259" key="2">
    <source>
        <dbReference type="Pfam" id="PF01522"/>
    </source>
</evidence>
<protein>
    <recommendedName>
        <fullName evidence="2">NodB homology domain-containing protein</fullName>
    </recommendedName>
</protein>
<dbReference type="AlphaFoldDB" id="A0A645HVT5"/>
<dbReference type="SUPFAM" id="SSF88713">
    <property type="entry name" value="Glycoside hydrolase/deacetylase"/>
    <property type="match status" value="1"/>
</dbReference>
<dbReference type="CDD" id="cd10918">
    <property type="entry name" value="CE4_NodB_like_5s_6s"/>
    <property type="match status" value="1"/>
</dbReference>
<dbReference type="EMBL" id="VSSQ01101410">
    <property type="protein sequence ID" value="MPN43171.1"/>
    <property type="molecule type" value="Genomic_DNA"/>
</dbReference>
<feature type="domain" description="NodB homology" evidence="2">
    <location>
        <begin position="10"/>
        <end position="90"/>
    </location>
</feature>
<accession>A0A645HVT5</accession>
<dbReference type="PANTHER" id="PTHR34216">
    <property type="match status" value="1"/>
</dbReference>
<reference evidence="3" key="1">
    <citation type="submission" date="2019-08" db="EMBL/GenBank/DDBJ databases">
        <authorList>
            <person name="Kucharzyk K."/>
            <person name="Murdoch R.W."/>
            <person name="Higgins S."/>
            <person name="Loffler F."/>
        </authorList>
    </citation>
    <scope>NUCLEOTIDE SEQUENCE</scope>
</reference>
<keyword evidence="1" id="KW-0732">Signal</keyword>
<dbReference type="Gene3D" id="3.20.20.370">
    <property type="entry name" value="Glycoside hydrolase/deacetylase"/>
    <property type="match status" value="1"/>
</dbReference>
<proteinExistence type="predicted"/>
<dbReference type="Pfam" id="PF01522">
    <property type="entry name" value="Polysacc_deac_1"/>
    <property type="match status" value="1"/>
</dbReference>
<organism evidence="3">
    <name type="scientific">bioreactor metagenome</name>
    <dbReference type="NCBI Taxonomy" id="1076179"/>
    <lineage>
        <taxon>unclassified sequences</taxon>
        <taxon>metagenomes</taxon>
        <taxon>ecological metagenomes</taxon>
    </lineage>
</organism>
<dbReference type="InterPro" id="IPR011330">
    <property type="entry name" value="Glyco_hydro/deAcase_b/a-brl"/>
</dbReference>
<dbReference type="PANTHER" id="PTHR34216:SF7">
    <property type="entry name" value="POLY-BETA-1,6-N-ACETYL-D-GLUCOSAMINE N-DEACETYLASE"/>
    <property type="match status" value="1"/>
</dbReference>
<comment type="caution">
    <text evidence="3">The sequence shown here is derived from an EMBL/GenBank/DDBJ whole genome shotgun (WGS) entry which is preliminary data.</text>
</comment>
<dbReference type="GO" id="GO:0016810">
    <property type="term" value="F:hydrolase activity, acting on carbon-nitrogen (but not peptide) bonds"/>
    <property type="evidence" value="ECO:0007669"/>
    <property type="project" value="InterPro"/>
</dbReference>
<gene>
    <name evidence="3" type="ORF">SDC9_190730</name>
</gene>
<sequence>MYEDGRYALTWDELREIAKDHEICCHTGTHYQITTSTPDDLMEYEIVLAKKRLEDEIGREVKVFCWLYAEEYSFNKKAHKHLAKSGFTYVMSNLKLEKIK</sequence>